<accession>A0A9D1RUV3</accession>
<sequence>MRNYLSAECYKVFHRSYFYLTLLVCLALEGLLLWGSWLTYHWGNGAIDFYSTALMIPVLLSVGMYATLLTTDMVFSDQYKHNTLKNEVSYGLSRTRIYVGKLLVSLLVSLVAGVIMVGFYLMGCWVLYPHNELDQAALSLIGYTLSGALPLWFGAQAVSVFCVFHVRSSTVGSFLALGILGVLPSMLQAFGMLFHPVFETMRQYTPAFMLDNLKNMAFSGNYIGLCWVSGLLWFAVFAVAGVVLFQKKEIR</sequence>
<feature type="transmembrane region" description="Helical" evidence="1">
    <location>
        <begin position="16"/>
        <end position="37"/>
    </location>
</feature>
<dbReference type="Pfam" id="PF12730">
    <property type="entry name" value="ABC2_membrane_4"/>
    <property type="match status" value="1"/>
</dbReference>
<dbReference type="PANTHER" id="PTHR37305:SF1">
    <property type="entry name" value="MEMBRANE PROTEIN"/>
    <property type="match status" value="1"/>
</dbReference>
<feature type="transmembrane region" description="Helical" evidence="1">
    <location>
        <begin position="171"/>
        <end position="194"/>
    </location>
</feature>
<feature type="transmembrane region" description="Helical" evidence="1">
    <location>
        <begin position="140"/>
        <end position="164"/>
    </location>
</feature>
<name>A0A9D1RUV3_9FIRM</name>
<evidence type="ECO:0000256" key="1">
    <source>
        <dbReference type="SAM" id="Phobius"/>
    </source>
</evidence>
<keyword evidence="1" id="KW-0812">Transmembrane</keyword>
<dbReference type="GO" id="GO:0140359">
    <property type="term" value="F:ABC-type transporter activity"/>
    <property type="evidence" value="ECO:0007669"/>
    <property type="project" value="InterPro"/>
</dbReference>
<evidence type="ECO:0000313" key="2">
    <source>
        <dbReference type="EMBL" id="HIW94104.1"/>
    </source>
</evidence>
<gene>
    <name evidence="2" type="ORF">H9868_06135</name>
</gene>
<keyword evidence="1" id="KW-0472">Membrane</keyword>
<dbReference type="GO" id="GO:0005886">
    <property type="term" value="C:plasma membrane"/>
    <property type="evidence" value="ECO:0007669"/>
    <property type="project" value="UniProtKB-SubCell"/>
</dbReference>
<feature type="transmembrane region" description="Helical" evidence="1">
    <location>
        <begin position="222"/>
        <end position="245"/>
    </location>
</feature>
<protein>
    <submittedName>
        <fullName evidence="2">ABC transporter permease subunit</fullName>
    </submittedName>
</protein>
<dbReference type="PANTHER" id="PTHR37305">
    <property type="entry name" value="INTEGRAL MEMBRANE PROTEIN-RELATED"/>
    <property type="match status" value="1"/>
</dbReference>
<organism evidence="2 3">
    <name type="scientific">Candidatus Flavonifractor merdipullorum</name>
    <dbReference type="NCBI Taxonomy" id="2838590"/>
    <lineage>
        <taxon>Bacteria</taxon>
        <taxon>Bacillati</taxon>
        <taxon>Bacillota</taxon>
        <taxon>Clostridia</taxon>
        <taxon>Eubacteriales</taxon>
        <taxon>Oscillospiraceae</taxon>
        <taxon>Flavonifractor</taxon>
    </lineage>
</organism>
<proteinExistence type="predicted"/>
<feature type="transmembrane region" description="Helical" evidence="1">
    <location>
        <begin position="49"/>
        <end position="70"/>
    </location>
</feature>
<dbReference type="EMBL" id="DXGA01000127">
    <property type="protein sequence ID" value="HIW94104.1"/>
    <property type="molecule type" value="Genomic_DNA"/>
</dbReference>
<dbReference type="Proteomes" id="UP000824192">
    <property type="component" value="Unassembled WGS sequence"/>
</dbReference>
<dbReference type="AlphaFoldDB" id="A0A9D1RUV3"/>
<reference evidence="2" key="1">
    <citation type="journal article" date="2021" name="PeerJ">
        <title>Extensive microbial diversity within the chicken gut microbiome revealed by metagenomics and culture.</title>
        <authorList>
            <person name="Gilroy R."/>
            <person name="Ravi A."/>
            <person name="Getino M."/>
            <person name="Pursley I."/>
            <person name="Horton D.L."/>
            <person name="Alikhan N.F."/>
            <person name="Baker D."/>
            <person name="Gharbi K."/>
            <person name="Hall N."/>
            <person name="Watson M."/>
            <person name="Adriaenssens E.M."/>
            <person name="Foster-Nyarko E."/>
            <person name="Jarju S."/>
            <person name="Secka A."/>
            <person name="Antonio M."/>
            <person name="Oren A."/>
            <person name="Chaudhuri R.R."/>
            <person name="La Ragione R."/>
            <person name="Hildebrand F."/>
            <person name="Pallen M.J."/>
        </authorList>
    </citation>
    <scope>NUCLEOTIDE SEQUENCE</scope>
    <source>
        <strain evidence="2">ChiGjej6B6-1540</strain>
    </source>
</reference>
<evidence type="ECO:0000313" key="3">
    <source>
        <dbReference type="Proteomes" id="UP000824192"/>
    </source>
</evidence>
<keyword evidence="1" id="KW-1133">Transmembrane helix</keyword>
<reference evidence="2" key="2">
    <citation type="submission" date="2021-04" db="EMBL/GenBank/DDBJ databases">
        <authorList>
            <person name="Gilroy R."/>
        </authorList>
    </citation>
    <scope>NUCLEOTIDE SEQUENCE</scope>
    <source>
        <strain evidence="2">ChiGjej6B6-1540</strain>
    </source>
</reference>
<comment type="caution">
    <text evidence="2">The sequence shown here is derived from an EMBL/GenBank/DDBJ whole genome shotgun (WGS) entry which is preliminary data.</text>
</comment>
<feature type="transmembrane region" description="Helical" evidence="1">
    <location>
        <begin position="102"/>
        <end position="128"/>
    </location>
</feature>